<feature type="domain" description="Putative glycogen debranching enzyme N-terminal" evidence="2">
    <location>
        <begin position="60"/>
        <end position="231"/>
    </location>
</feature>
<reference evidence="3" key="2">
    <citation type="submission" date="2020-09" db="EMBL/GenBank/DDBJ databases">
        <authorList>
            <person name="Sun Q."/>
            <person name="Ohkuma M."/>
        </authorList>
    </citation>
    <scope>NUCLEOTIDE SEQUENCE</scope>
    <source>
        <strain evidence="3">JCM 4335</strain>
    </source>
</reference>
<dbReference type="EMBL" id="BMSV01000003">
    <property type="protein sequence ID" value="GGP98738.1"/>
    <property type="molecule type" value="Genomic_DNA"/>
</dbReference>
<dbReference type="Proteomes" id="UP000654123">
    <property type="component" value="Unassembled WGS sequence"/>
</dbReference>
<dbReference type="InterPro" id="IPR032856">
    <property type="entry name" value="GDE_N_bis"/>
</dbReference>
<sequence>MDLTVPTPTPRPAASAPARPPRGQARQPATIGHGPLPGGRPGELPPVHHALVCVALPGLAVSAEHGQLTGQGLEGVYHSGRRLLSRCRLRVYGRDPLTVQGRLTSAGRARFVAVVRSPADPGPDPGVFVERSRDADGSERIALRNTTGRPVRLPVELALGTDLAVLGAVVSGRPGPELPATVHGSGLRWTAPDGAQAVVTADPPPQDALASAGLLRWELDVAPGATRVVELSVNAGRPLRPAGRTGGPRLPDSGAEADDPRAARLLKAALDDLRGLLVRDPAHPSDLHLAAGVPWRTGPAPAEALWAARMLLPLGTRLAADTLRGVARSLDAGPGPSGRVPGPLRDAGPHLPPVCTGVEATLAFPVVLAEARLWGLPEQDLAALLPTAERCLDWLRAAVDDDGLVAEPGPAGPVRRAETQAHGHRAALLGAGLLEACDRPGADEWRDRARAMRRRFRRDFWLDDGAGGRPAAALTAAGRPVPHLGGAMAHLLDTGLLGAGRHADGLLDEVRAGRVARLLGNPVLDTGWGLRSLGAKEPGYNPFGHRAGAVRVHETALAVSGLAAAGHEEAASGLLRGLLDAAEAFAYRLPEMYAGEQRTEDGAPVPHPSACRPAAVAAAAAVHVLTALAGVRPDAPARTVALHPVRCAPLGAIRLSGLSVAGRPFTVRVSRLGLGMVEEAADGLQLGV</sequence>
<dbReference type="GO" id="GO:0005975">
    <property type="term" value="P:carbohydrate metabolic process"/>
    <property type="evidence" value="ECO:0007669"/>
    <property type="project" value="InterPro"/>
</dbReference>
<feature type="compositionally biased region" description="Low complexity" evidence="1">
    <location>
        <begin position="1"/>
        <end position="34"/>
    </location>
</feature>
<feature type="region of interest" description="Disordered" evidence="1">
    <location>
        <begin position="237"/>
        <end position="258"/>
    </location>
</feature>
<evidence type="ECO:0000259" key="2">
    <source>
        <dbReference type="Pfam" id="PF14742"/>
    </source>
</evidence>
<dbReference type="SUPFAM" id="SSF48208">
    <property type="entry name" value="Six-hairpin glycosidases"/>
    <property type="match status" value="1"/>
</dbReference>
<protein>
    <submittedName>
        <fullName evidence="3">Amylo-alpha-1,6-glucosidase</fullName>
    </submittedName>
</protein>
<accession>A0A918AXG9</accession>
<evidence type="ECO:0000256" key="1">
    <source>
        <dbReference type="SAM" id="MobiDB-lite"/>
    </source>
</evidence>
<comment type="caution">
    <text evidence="3">The sequence shown here is derived from an EMBL/GenBank/DDBJ whole genome shotgun (WGS) entry which is preliminary data.</text>
</comment>
<gene>
    <name evidence="3" type="ORF">GCM10010249_16060</name>
</gene>
<dbReference type="AlphaFoldDB" id="A0A918AXG9"/>
<keyword evidence="4" id="KW-1185">Reference proteome</keyword>
<dbReference type="InterPro" id="IPR012341">
    <property type="entry name" value="6hp_glycosidase-like_sf"/>
</dbReference>
<reference evidence="3" key="1">
    <citation type="journal article" date="2014" name="Int. J. Syst. Evol. Microbiol.">
        <title>Complete genome sequence of Corynebacterium casei LMG S-19264T (=DSM 44701T), isolated from a smear-ripened cheese.</title>
        <authorList>
            <consortium name="US DOE Joint Genome Institute (JGI-PGF)"/>
            <person name="Walter F."/>
            <person name="Albersmeier A."/>
            <person name="Kalinowski J."/>
            <person name="Ruckert C."/>
        </authorList>
    </citation>
    <scope>NUCLEOTIDE SEQUENCE</scope>
    <source>
        <strain evidence="3">JCM 4335</strain>
    </source>
</reference>
<dbReference type="Pfam" id="PF14742">
    <property type="entry name" value="GDE_N_bis"/>
    <property type="match status" value="1"/>
</dbReference>
<organism evidence="3 4">
    <name type="scientific">Streptomyces roseolilacinus</name>
    <dbReference type="NCBI Taxonomy" id="66904"/>
    <lineage>
        <taxon>Bacteria</taxon>
        <taxon>Bacillati</taxon>
        <taxon>Actinomycetota</taxon>
        <taxon>Actinomycetes</taxon>
        <taxon>Kitasatosporales</taxon>
        <taxon>Streptomycetaceae</taxon>
        <taxon>Streptomyces</taxon>
    </lineage>
</organism>
<feature type="region of interest" description="Disordered" evidence="1">
    <location>
        <begin position="1"/>
        <end position="43"/>
    </location>
</feature>
<dbReference type="InterPro" id="IPR008928">
    <property type="entry name" value="6-hairpin_glycosidase_sf"/>
</dbReference>
<proteinExistence type="predicted"/>
<evidence type="ECO:0000313" key="4">
    <source>
        <dbReference type="Proteomes" id="UP000654123"/>
    </source>
</evidence>
<evidence type="ECO:0000313" key="3">
    <source>
        <dbReference type="EMBL" id="GGP98738.1"/>
    </source>
</evidence>
<dbReference type="Gene3D" id="1.50.10.10">
    <property type="match status" value="1"/>
</dbReference>
<dbReference type="RefSeq" id="WP_189531332.1">
    <property type="nucleotide sequence ID" value="NZ_BMSV01000003.1"/>
</dbReference>
<name>A0A918AXG9_9ACTN</name>